<proteinExistence type="predicted"/>
<reference evidence="1 2" key="1">
    <citation type="submission" date="2019-03" db="EMBL/GenBank/DDBJ databases">
        <title>Genomics of glacier-inhabiting Cryobacterium strains.</title>
        <authorList>
            <person name="Liu Q."/>
            <person name="Xin Y.-H."/>
        </authorList>
    </citation>
    <scope>NUCLEOTIDE SEQUENCE [LARGE SCALE GENOMIC DNA]</scope>
    <source>
        <strain evidence="1 2">TMT1-51</strain>
    </source>
</reference>
<dbReference type="EMBL" id="SOHA01000012">
    <property type="protein sequence ID" value="TFD31736.1"/>
    <property type="molecule type" value="Genomic_DNA"/>
</dbReference>
<dbReference type="AlphaFoldDB" id="A0A4Y8JWB1"/>
<dbReference type="GO" id="GO:0016787">
    <property type="term" value="F:hydrolase activity"/>
    <property type="evidence" value="ECO:0007669"/>
    <property type="project" value="UniProtKB-KW"/>
</dbReference>
<protein>
    <submittedName>
        <fullName evidence="1">SGNH/GDSL hydrolase family protein</fullName>
    </submittedName>
</protein>
<name>A0A4Y8JWB1_9MICO</name>
<sequence>MAVRGRGLHSSRWKLFFLGLFAVGAITMATLALQGQTPEAAEGSAQSWPVLTLDEDRPVAVFLGGSSAAGGGSSDEVNRWSSILSEARGWEEANLARNGTGYLIGAQPDECGQPTCPNIRDALAEAVEAGPGIVVISGGEFDQAEDFETVNDAVRTTYQGLRVGLPNASIIAVGPVSTVSEPTAPIVAIDAAVQREAAAIGATYVSLLAPNVLSRAMLSADGAVINDAGHAAIAARIAAALN</sequence>
<dbReference type="OrthoDB" id="8215557at2"/>
<dbReference type="Proteomes" id="UP000297472">
    <property type="component" value="Unassembled WGS sequence"/>
</dbReference>
<organism evidence="1 2">
    <name type="scientific">Cryobacterium cryoconiti</name>
    <dbReference type="NCBI Taxonomy" id="1259239"/>
    <lineage>
        <taxon>Bacteria</taxon>
        <taxon>Bacillati</taxon>
        <taxon>Actinomycetota</taxon>
        <taxon>Actinomycetes</taxon>
        <taxon>Micrococcales</taxon>
        <taxon>Microbacteriaceae</taxon>
        <taxon>Cryobacterium</taxon>
    </lineage>
</organism>
<keyword evidence="1" id="KW-0378">Hydrolase</keyword>
<gene>
    <name evidence="1" type="ORF">E3T49_05620</name>
</gene>
<dbReference type="Gene3D" id="3.40.50.1110">
    <property type="entry name" value="SGNH hydrolase"/>
    <property type="match status" value="1"/>
</dbReference>
<accession>A0A4Y8JWB1</accession>
<comment type="caution">
    <text evidence="1">The sequence shown here is derived from an EMBL/GenBank/DDBJ whole genome shotgun (WGS) entry which is preliminary data.</text>
</comment>
<dbReference type="InterPro" id="IPR036514">
    <property type="entry name" value="SGNH_hydro_sf"/>
</dbReference>
<keyword evidence="2" id="KW-1185">Reference proteome</keyword>
<evidence type="ECO:0000313" key="1">
    <source>
        <dbReference type="EMBL" id="TFD31736.1"/>
    </source>
</evidence>
<dbReference type="RefSeq" id="WP_134423986.1">
    <property type="nucleotide sequence ID" value="NZ_SOHA01000012.1"/>
</dbReference>
<dbReference type="SUPFAM" id="SSF52266">
    <property type="entry name" value="SGNH hydrolase"/>
    <property type="match status" value="1"/>
</dbReference>
<evidence type="ECO:0000313" key="2">
    <source>
        <dbReference type="Proteomes" id="UP000297472"/>
    </source>
</evidence>